<dbReference type="EMBL" id="DS269875">
    <property type="protein sequence ID" value="EFO89355.1"/>
    <property type="molecule type" value="Genomic_DNA"/>
</dbReference>
<keyword evidence="1" id="KW-0472">Membrane</keyword>
<dbReference type="InParanoid" id="E3NS47"/>
<evidence type="ECO:0000313" key="3">
    <source>
        <dbReference type="Proteomes" id="UP000008281"/>
    </source>
</evidence>
<keyword evidence="1" id="KW-1133">Transmembrane helix</keyword>
<dbReference type="OrthoDB" id="10439443at2759"/>
<dbReference type="PANTHER" id="PTHR22943">
    <property type="entry name" value="7-TRANSMEMBRANE DOMAIN RECEPTOR C.ELEGANS"/>
    <property type="match status" value="1"/>
</dbReference>
<proteinExistence type="predicted"/>
<dbReference type="HOGENOM" id="CLU_115235_1_0_1"/>
<dbReference type="GO" id="GO:0005886">
    <property type="term" value="C:plasma membrane"/>
    <property type="evidence" value="ECO:0007669"/>
    <property type="project" value="TreeGrafter"/>
</dbReference>
<dbReference type="Pfam" id="PF10326">
    <property type="entry name" value="7TM_GPCR_Str"/>
    <property type="match status" value="1"/>
</dbReference>
<feature type="transmembrane region" description="Helical" evidence="1">
    <location>
        <begin position="44"/>
        <end position="64"/>
    </location>
</feature>
<dbReference type="PANTHER" id="PTHR22943:SF111">
    <property type="entry name" value="SEVEN TM RECEPTOR"/>
    <property type="match status" value="1"/>
</dbReference>
<accession>E3NS47</accession>
<name>E3NS47_CAERE</name>
<sequence length="97" mass="10941">MRSAVFETVKVCIQLISSILAILLNSFLIYLIITKSPKKMGNYRSLMCLFCGISILFAALDLIVRPNIYSRGSAFFMMTDLRGSYFSKDVAQLLICE</sequence>
<evidence type="ECO:0000313" key="2">
    <source>
        <dbReference type="EMBL" id="EFO89355.1"/>
    </source>
</evidence>
<dbReference type="GO" id="GO:0042048">
    <property type="term" value="P:olfactory behavior"/>
    <property type="evidence" value="ECO:0007669"/>
    <property type="project" value="TreeGrafter"/>
</dbReference>
<evidence type="ECO:0008006" key="4">
    <source>
        <dbReference type="Google" id="ProtNLM"/>
    </source>
</evidence>
<organism evidence="3">
    <name type="scientific">Caenorhabditis remanei</name>
    <name type="common">Caenorhabditis vulgaris</name>
    <dbReference type="NCBI Taxonomy" id="31234"/>
    <lineage>
        <taxon>Eukaryota</taxon>
        <taxon>Metazoa</taxon>
        <taxon>Ecdysozoa</taxon>
        <taxon>Nematoda</taxon>
        <taxon>Chromadorea</taxon>
        <taxon>Rhabditida</taxon>
        <taxon>Rhabditina</taxon>
        <taxon>Rhabditomorpha</taxon>
        <taxon>Rhabditoidea</taxon>
        <taxon>Rhabditidae</taxon>
        <taxon>Peloderinae</taxon>
        <taxon>Caenorhabditis</taxon>
    </lineage>
</organism>
<reference evidence="2" key="1">
    <citation type="submission" date="2007-07" db="EMBL/GenBank/DDBJ databases">
        <title>PCAP assembly of the Caenorhabditis remanei genome.</title>
        <authorList>
            <consortium name="The Caenorhabditis remanei Sequencing Consortium"/>
            <person name="Wilson R.K."/>
        </authorList>
    </citation>
    <scope>NUCLEOTIDE SEQUENCE [LARGE SCALE GENOMIC DNA]</scope>
    <source>
        <strain evidence="2">PB4641</strain>
    </source>
</reference>
<evidence type="ECO:0000256" key="1">
    <source>
        <dbReference type="SAM" id="Phobius"/>
    </source>
</evidence>
<keyword evidence="3" id="KW-1185">Reference proteome</keyword>
<dbReference type="AlphaFoldDB" id="E3NS47"/>
<feature type="transmembrane region" description="Helical" evidence="1">
    <location>
        <begin position="12"/>
        <end position="32"/>
    </location>
</feature>
<protein>
    <recommendedName>
        <fullName evidence="4">G-protein coupled receptors family 1 profile domain-containing protein</fullName>
    </recommendedName>
</protein>
<dbReference type="Proteomes" id="UP000008281">
    <property type="component" value="Unassembled WGS sequence"/>
</dbReference>
<keyword evidence="1" id="KW-0812">Transmembrane</keyword>
<dbReference type="GO" id="GO:0038022">
    <property type="term" value="F:G protein-coupled olfactory receptor activity"/>
    <property type="evidence" value="ECO:0007669"/>
    <property type="project" value="TreeGrafter"/>
</dbReference>
<gene>
    <name evidence="2" type="ORF">CRE_21076</name>
</gene>
<dbReference type="InterPro" id="IPR019428">
    <property type="entry name" value="7TM_GPCR_serpentine_rcpt_Str"/>
</dbReference>